<organism evidence="2 3">
    <name type="scientific">Pseudoalteromonas piratica</name>
    <dbReference type="NCBI Taxonomy" id="1348114"/>
    <lineage>
        <taxon>Bacteria</taxon>
        <taxon>Pseudomonadati</taxon>
        <taxon>Pseudomonadota</taxon>
        <taxon>Gammaproteobacteria</taxon>
        <taxon>Alteromonadales</taxon>
        <taxon>Pseudoalteromonadaceae</taxon>
        <taxon>Pseudoalteromonas</taxon>
    </lineage>
</organism>
<dbReference type="InterPro" id="IPR005165">
    <property type="entry name" value="Anthrax_toxin_edema_cen"/>
</dbReference>
<evidence type="ECO:0000313" key="2">
    <source>
        <dbReference type="EMBL" id="AIY65063.1"/>
    </source>
</evidence>
<dbReference type="STRING" id="1348114.OM33_07775"/>
<accession>A0A0A7EET8</accession>
<evidence type="ECO:0000313" key="3">
    <source>
        <dbReference type="Proteomes" id="UP000030341"/>
    </source>
</evidence>
<dbReference type="Gene3D" id="3.90.1760.10">
    <property type="entry name" value="Anthrax toxin, edema factor, central domain"/>
    <property type="match status" value="1"/>
</dbReference>
<dbReference type="GO" id="GO:0008294">
    <property type="term" value="F:calcium- and calmodulin-responsive adenylate cyclase activity"/>
    <property type="evidence" value="ECO:0007669"/>
    <property type="project" value="InterPro"/>
</dbReference>
<dbReference type="eggNOG" id="COG3064">
    <property type="taxonomic scope" value="Bacteria"/>
</dbReference>
<dbReference type="RefSeq" id="WP_038640601.1">
    <property type="nucleotide sequence ID" value="NZ_CP009888.1"/>
</dbReference>
<name>A0A0A7EET8_9GAMM</name>
<dbReference type="Gene3D" id="3.30.70.1720">
    <property type="match status" value="1"/>
</dbReference>
<dbReference type="InterPro" id="IPR037017">
    <property type="entry name" value="Anthrax_toxin_edema_cen_sf"/>
</dbReference>
<dbReference type="AlphaFoldDB" id="A0A0A7EET8"/>
<protein>
    <recommendedName>
        <fullName evidence="1">Anthrax toxin edema factor central domain-containing protein</fullName>
    </recommendedName>
</protein>
<feature type="domain" description="Anthrax toxin edema factor central" evidence="1">
    <location>
        <begin position="7"/>
        <end position="155"/>
    </location>
</feature>
<sequence>MKNGIENAESLAGIPEEHSNVFASVARETDTVISSRAVGIYATQLIRQGYATKGYHVKAKSCDWGPMAGFVLADPSLGKKGTDSKARAWQEGKVNDAMNHYGAMAIPLYITSERKAALPALMLRAGKAYQEQRINDHVFKITAAAKDGKKHEFVLVQVNQIAQNSREYSPLNTDWAVCYGENNELVAHCPQNRKHAITVGTDQSYIQVCGLTNPLGYGAKAPSNYKGVQTGDYDLWGVFPKDRFFSEEERKIVQAATNGKKDSFWQRDVDGSDQFIRTFEEYGRQEGAHTGNLSLLIEEIAVRVNAGCMKAGSGGWMIHHSDEAGRPMVDEVDYEAVVYFPDGRIWIMESEQDVKTLRAQLVQMNYVPLFNPIWNFKLGFHWMKILSEWLERHGTMKDFPLKDYRNIQLGF</sequence>
<dbReference type="EMBL" id="CP009888">
    <property type="protein sequence ID" value="AIY65063.1"/>
    <property type="molecule type" value="Genomic_DNA"/>
</dbReference>
<keyword evidence="3" id="KW-1185">Reference proteome</keyword>
<dbReference type="Pfam" id="PF03497">
    <property type="entry name" value="Anthrax_toxA"/>
    <property type="match status" value="1"/>
</dbReference>
<dbReference type="Proteomes" id="UP000030341">
    <property type="component" value="Chromosome 1"/>
</dbReference>
<evidence type="ECO:0000259" key="1">
    <source>
        <dbReference type="Pfam" id="PF03497"/>
    </source>
</evidence>
<dbReference type="GO" id="GO:0005576">
    <property type="term" value="C:extracellular region"/>
    <property type="evidence" value="ECO:0007669"/>
    <property type="project" value="InterPro"/>
</dbReference>
<dbReference type="SUPFAM" id="SSF81298">
    <property type="entry name" value="Adenylylcyclase toxin (the edema factor)"/>
    <property type="match status" value="1"/>
</dbReference>
<reference evidence="2 3" key="1">
    <citation type="submission" date="2014-11" db="EMBL/GenBank/DDBJ databases">
        <title>Complete Genome Sequence of Pseudoalteromonas sp. Strain OCN003 Isolated from Kaneohe Bay, Oahu, Hawaii.</title>
        <authorList>
            <person name="Beurmann S."/>
            <person name="Videau P."/>
            <person name="Ushijima B."/>
            <person name="Smith A.M."/>
            <person name="Aeby G.S."/>
            <person name="Callahan S.M."/>
            <person name="Belcaid M."/>
        </authorList>
    </citation>
    <scope>NUCLEOTIDE SEQUENCE [LARGE SCALE GENOMIC DNA]</scope>
    <source>
        <strain evidence="2 3">OCN003</strain>
    </source>
</reference>
<dbReference type="KEGG" id="pseo:OM33_07775"/>
<proteinExistence type="predicted"/>
<dbReference type="OrthoDB" id="1550625at2"/>
<gene>
    <name evidence="2" type="ORF">OM33_07775</name>
</gene>
<dbReference type="HOGENOM" id="CLU_771312_0_0_6"/>
<dbReference type="InterPro" id="IPR035099">
    <property type="entry name" value="Anthrax_toxin_C-terminal"/>
</dbReference>